<protein>
    <submittedName>
        <fullName evidence="1">Uncharacterized protein</fullName>
    </submittedName>
</protein>
<dbReference type="EMBL" id="CAUYUJ010004496">
    <property type="protein sequence ID" value="CAK0809841.1"/>
    <property type="molecule type" value="Genomic_DNA"/>
</dbReference>
<proteinExistence type="predicted"/>
<evidence type="ECO:0000313" key="1">
    <source>
        <dbReference type="EMBL" id="CAK0809841.1"/>
    </source>
</evidence>
<dbReference type="InterPro" id="IPR029063">
    <property type="entry name" value="SAM-dependent_MTases_sf"/>
</dbReference>
<dbReference type="SUPFAM" id="SSF53335">
    <property type="entry name" value="S-adenosyl-L-methionine-dependent methyltransferases"/>
    <property type="match status" value="1"/>
</dbReference>
<gene>
    <name evidence="1" type="ORF">PCOR1329_LOCUS14977</name>
</gene>
<dbReference type="Proteomes" id="UP001189429">
    <property type="component" value="Unassembled WGS sequence"/>
</dbReference>
<comment type="caution">
    <text evidence="1">The sequence shown here is derived from an EMBL/GenBank/DDBJ whole genome shotgun (WGS) entry which is preliminary data.</text>
</comment>
<keyword evidence="2" id="KW-1185">Reference proteome</keyword>
<organism evidence="1 2">
    <name type="scientific">Prorocentrum cordatum</name>
    <dbReference type="NCBI Taxonomy" id="2364126"/>
    <lineage>
        <taxon>Eukaryota</taxon>
        <taxon>Sar</taxon>
        <taxon>Alveolata</taxon>
        <taxon>Dinophyceae</taxon>
        <taxon>Prorocentrales</taxon>
        <taxon>Prorocentraceae</taxon>
        <taxon>Prorocentrum</taxon>
    </lineage>
</organism>
<reference evidence="1" key="1">
    <citation type="submission" date="2023-10" db="EMBL/GenBank/DDBJ databases">
        <authorList>
            <person name="Chen Y."/>
            <person name="Shah S."/>
            <person name="Dougan E. K."/>
            <person name="Thang M."/>
            <person name="Chan C."/>
        </authorList>
    </citation>
    <scope>NUCLEOTIDE SEQUENCE [LARGE SCALE GENOMIC DNA]</scope>
</reference>
<feature type="non-terminal residue" evidence="1">
    <location>
        <position position="1"/>
    </location>
</feature>
<feature type="non-terminal residue" evidence="1">
    <location>
        <position position="563"/>
    </location>
</feature>
<name>A0ABN9QU90_9DINO</name>
<sequence>EAQPAEQERLAERGPPEVVTSCNGGEVYIDEEPCKSHLQSVLDMVIDRLPPLKLLALKEAVRNYSVRFGGLVTRASACTGCDIKAKVDGLLNAFYFTHFDSRVDSVHCLRSEINIKKPLFIRQMFNDATFIVGDMKGLQQDMVRDCISGTDRVAPHFVSFDVGFPCKSRTPLSAKCRENLNCCQKDTAETGKAVNCIFKIVEKNWPEEVLMECVVNLMQVGEGCLISDAAWITQQLSERGYWCIDTVVQALKQGSPVPRERIYWAAVRGIPKEKYVEASHFFLDILHAFNVGEMTPAQCNEVFLIKKTQLREGISDSCGLPVYAGTGLMSNQSKGPKASEPNYKTDHHQIFTASGFEWPVNWDGPRGADVPPDGLYARERESLAFLHWRFPFDVANGAEYAEFIEINTSLPRLLQGCVEPDSEYERFKKSPWRPTPGTLIGSGKIAVRYAYDGAIVVRLLEPVEYLRCIGWGSSFCEMQLFSQSAMHALNPPLTQASYADLIADMAGNAWSAYSYAAVRTALIATSGKYVPAQVVDLSSVDAADDVGASEDATKAGVDPEGDG</sequence>
<evidence type="ECO:0000313" key="2">
    <source>
        <dbReference type="Proteomes" id="UP001189429"/>
    </source>
</evidence>
<dbReference type="Gene3D" id="3.40.50.150">
    <property type="entry name" value="Vaccinia Virus protein VP39"/>
    <property type="match status" value="1"/>
</dbReference>
<accession>A0ABN9QU90</accession>